<sequence length="103" mass="11843">MRIFCPALPSLCFFPLAYAGSLWVSLLQTSGYGFGRARVPAFPDPDFPVACPLRREVQVGWDGRSSRTHTVPFLLFRFRTQHTHRFLCMQKLNEDIIIGIYVH</sequence>
<name>A0AAD7KDY3_9AGAR</name>
<keyword evidence="3" id="KW-1185">Reference proteome</keyword>
<feature type="chain" id="PRO_5042099655" description="Secreted protein" evidence="1">
    <location>
        <begin position="20"/>
        <end position="103"/>
    </location>
</feature>
<dbReference type="EMBL" id="JARJLG010000002">
    <property type="protein sequence ID" value="KAJ7783610.1"/>
    <property type="molecule type" value="Genomic_DNA"/>
</dbReference>
<evidence type="ECO:0008006" key="4">
    <source>
        <dbReference type="Google" id="ProtNLM"/>
    </source>
</evidence>
<protein>
    <recommendedName>
        <fullName evidence="4">Secreted protein</fullName>
    </recommendedName>
</protein>
<evidence type="ECO:0000313" key="3">
    <source>
        <dbReference type="Proteomes" id="UP001215280"/>
    </source>
</evidence>
<evidence type="ECO:0000313" key="2">
    <source>
        <dbReference type="EMBL" id="KAJ7783610.1"/>
    </source>
</evidence>
<proteinExistence type="predicted"/>
<gene>
    <name evidence="2" type="ORF">DFH07DRAFT_193943</name>
</gene>
<organism evidence="2 3">
    <name type="scientific">Mycena maculata</name>
    <dbReference type="NCBI Taxonomy" id="230809"/>
    <lineage>
        <taxon>Eukaryota</taxon>
        <taxon>Fungi</taxon>
        <taxon>Dikarya</taxon>
        <taxon>Basidiomycota</taxon>
        <taxon>Agaricomycotina</taxon>
        <taxon>Agaricomycetes</taxon>
        <taxon>Agaricomycetidae</taxon>
        <taxon>Agaricales</taxon>
        <taxon>Marasmiineae</taxon>
        <taxon>Mycenaceae</taxon>
        <taxon>Mycena</taxon>
    </lineage>
</organism>
<dbReference type="Proteomes" id="UP001215280">
    <property type="component" value="Unassembled WGS sequence"/>
</dbReference>
<feature type="signal peptide" evidence="1">
    <location>
        <begin position="1"/>
        <end position="19"/>
    </location>
</feature>
<comment type="caution">
    <text evidence="2">The sequence shown here is derived from an EMBL/GenBank/DDBJ whole genome shotgun (WGS) entry which is preliminary data.</text>
</comment>
<dbReference type="AlphaFoldDB" id="A0AAD7KDY3"/>
<reference evidence="2" key="1">
    <citation type="submission" date="2023-03" db="EMBL/GenBank/DDBJ databases">
        <title>Massive genome expansion in bonnet fungi (Mycena s.s.) driven by repeated elements and novel gene families across ecological guilds.</title>
        <authorList>
            <consortium name="Lawrence Berkeley National Laboratory"/>
            <person name="Harder C.B."/>
            <person name="Miyauchi S."/>
            <person name="Viragh M."/>
            <person name="Kuo A."/>
            <person name="Thoen E."/>
            <person name="Andreopoulos B."/>
            <person name="Lu D."/>
            <person name="Skrede I."/>
            <person name="Drula E."/>
            <person name="Henrissat B."/>
            <person name="Morin E."/>
            <person name="Kohler A."/>
            <person name="Barry K."/>
            <person name="LaButti K."/>
            <person name="Morin E."/>
            <person name="Salamov A."/>
            <person name="Lipzen A."/>
            <person name="Mereny Z."/>
            <person name="Hegedus B."/>
            <person name="Baldrian P."/>
            <person name="Stursova M."/>
            <person name="Weitz H."/>
            <person name="Taylor A."/>
            <person name="Grigoriev I.V."/>
            <person name="Nagy L.G."/>
            <person name="Martin F."/>
            <person name="Kauserud H."/>
        </authorList>
    </citation>
    <scope>NUCLEOTIDE SEQUENCE</scope>
    <source>
        <strain evidence="2">CBHHK188m</strain>
    </source>
</reference>
<evidence type="ECO:0000256" key="1">
    <source>
        <dbReference type="SAM" id="SignalP"/>
    </source>
</evidence>
<accession>A0AAD7KDY3</accession>
<keyword evidence="1" id="KW-0732">Signal</keyword>